<feature type="domain" description="4Fe-4S Wbl-type" evidence="12">
    <location>
        <begin position="21"/>
        <end position="80"/>
    </location>
</feature>
<feature type="binding site" evidence="11">
    <location>
        <position position="56"/>
    </location>
    <ligand>
        <name>[4Fe-4S] cluster</name>
        <dbReference type="ChEBI" id="CHEBI:49883"/>
    </ligand>
</feature>
<evidence type="ECO:0000256" key="1">
    <source>
        <dbReference type="ARBA" id="ARBA00004496"/>
    </source>
</evidence>
<comment type="PTM">
    <text evidence="11">Upon Fe-S cluster removal intramolecular disulfide bonds are formed.</text>
</comment>
<evidence type="ECO:0000256" key="2">
    <source>
        <dbReference type="ARBA" id="ARBA00006597"/>
    </source>
</evidence>
<feature type="binding site" evidence="11">
    <location>
        <position position="47"/>
    </location>
    <ligand>
        <name>[4Fe-4S] cluster</name>
        <dbReference type="ChEBI" id="CHEBI:49883"/>
    </ligand>
</feature>
<evidence type="ECO:0000256" key="7">
    <source>
        <dbReference type="ARBA" id="ARBA00023015"/>
    </source>
</evidence>
<evidence type="ECO:0000256" key="9">
    <source>
        <dbReference type="ARBA" id="ARBA00023157"/>
    </source>
</evidence>
<evidence type="ECO:0000313" key="13">
    <source>
        <dbReference type="EMBL" id="PNG97037.1"/>
    </source>
</evidence>
<dbReference type="Proteomes" id="UP000236520">
    <property type="component" value="Unassembled WGS sequence"/>
</dbReference>
<evidence type="ECO:0000256" key="4">
    <source>
        <dbReference type="ARBA" id="ARBA00022723"/>
    </source>
</evidence>
<dbReference type="GO" id="GO:0003677">
    <property type="term" value="F:DNA binding"/>
    <property type="evidence" value="ECO:0007669"/>
    <property type="project" value="UniProtKB-UniRule"/>
</dbReference>
<dbReference type="GO" id="GO:0005737">
    <property type="term" value="C:cytoplasm"/>
    <property type="evidence" value="ECO:0007669"/>
    <property type="project" value="UniProtKB-SubCell"/>
</dbReference>
<dbReference type="InterPro" id="IPR003482">
    <property type="entry name" value="Whib"/>
</dbReference>
<dbReference type="GO" id="GO:0051539">
    <property type="term" value="F:4 iron, 4 sulfur cluster binding"/>
    <property type="evidence" value="ECO:0007669"/>
    <property type="project" value="UniProtKB-UniRule"/>
</dbReference>
<evidence type="ECO:0000256" key="3">
    <source>
        <dbReference type="ARBA" id="ARBA00022485"/>
    </source>
</evidence>
<evidence type="ECO:0000313" key="14">
    <source>
        <dbReference type="Proteomes" id="UP000236520"/>
    </source>
</evidence>
<comment type="cofactor">
    <cofactor evidence="11">
        <name>[4Fe-4S] cluster</name>
        <dbReference type="ChEBI" id="CHEBI:49883"/>
    </cofactor>
    <text evidence="11">Binds 1 [4Fe-4S] cluster per subunit. Following nitrosylation of the [4Fe-4S] cluster binds 1 [4Fe-8(NO)] cluster per subunit.</text>
</comment>
<comment type="subcellular location">
    <subcellularLocation>
        <location evidence="1 11">Cytoplasm</location>
    </subcellularLocation>
</comment>
<dbReference type="AlphaFoldDB" id="A0A2J7Z9S4"/>
<comment type="caution">
    <text evidence="13">The sequence shown here is derived from an EMBL/GenBank/DDBJ whole genome shotgun (WGS) entry which is preliminary data.</text>
</comment>
<reference evidence="13 14" key="1">
    <citation type="submission" date="2015-09" db="EMBL/GenBank/DDBJ databases">
        <title>Genome sequence, genome mining and natural product profiling of a biocontrol bacterium Streptomyces malaysiensis F913.</title>
        <authorList>
            <person name="Xu Y."/>
            <person name="Wei J."/>
            <person name="Xie J."/>
            <person name="Li T."/>
            <person name="Zhou Z."/>
        </authorList>
    </citation>
    <scope>NUCLEOTIDE SEQUENCE [LARGE SCALE GENOMIC DNA]</scope>
    <source>
        <strain evidence="13 14">F913</strain>
    </source>
</reference>
<dbReference type="EMBL" id="LJIW01000001">
    <property type="protein sequence ID" value="PNG97037.1"/>
    <property type="molecule type" value="Genomic_DNA"/>
</dbReference>
<keyword evidence="14" id="KW-1185">Reference proteome</keyword>
<keyword evidence="6 11" id="KW-0411">Iron-sulfur</keyword>
<dbReference type="GO" id="GO:0035731">
    <property type="term" value="F:dinitrosyl-iron complex binding"/>
    <property type="evidence" value="ECO:0007669"/>
    <property type="project" value="UniProtKB-UniRule"/>
</dbReference>
<dbReference type="InterPro" id="IPR034768">
    <property type="entry name" value="4FE4S_WBL"/>
</dbReference>
<keyword evidence="10 11" id="KW-0804">Transcription</keyword>
<keyword evidence="4 11" id="KW-0479">Metal-binding</keyword>
<keyword evidence="7 11" id="KW-0805">Transcription regulation</keyword>
<dbReference type="GO" id="GO:0046872">
    <property type="term" value="F:metal ion binding"/>
    <property type="evidence" value="ECO:0007669"/>
    <property type="project" value="UniProtKB-KW"/>
</dbReference>
<feature type="binding site" evidence="11">
    <location>
        <position position="22"/>
    </location>
    <ligand>
        <name>[4Fe-4S] cluster</name>
        <dbReference type="ChEBI" id="CHEBI:49883"/>
    </ligand>
</feature>
<dbReference type="HAMAP" id="MF_01479">
    <property type="entry name" value="WhiB"/>
    <property type="match status" value="1"/>
</dbReference>
<dbReference type="PANTHER" id="PTHR38839">
    <property type="entry name" value="TRANSCRIPTIONAL REGULATOR WHID-RELATED"/>
    <property type="match status" value="1"/>
</dbReference>
<dbReference type="PROSITE" id="PS51674">
    <property type="entry name" value="4FE4S_WBL"/>
    <property type="match status" value="1"/>
</dbReference>
<keyword evidence="9 11" id="KW-1015">Disulfide bond</keyword>
<feature type="binding site" evidence="11">
    <location>
        <position position="50"/>
    </location>
    <ligand>
        <name>[4Fe-4S] cluster</name>
        <dbReference type="ChEBI" id="CHEBI:49883"/>
    </ligand>
</feature>
<comment type="PTM">
    <text evidence="11">The Fe-S cluster can be nitrosylated by nitric oxide (NO).</text>
</comment>
<dbReference type="RefSeq" id="WP_250850582.1">
    <property type="nucleotide sequence ID" value="NZ_LJIW01000001.1"/>
</dbReference>
<evidence type="ECO:0000259" key="12">
    <source>
        <dbReference type="PROSITE" id="PS51674"/>
    </source>
</evidence>
<organism evidence="13 14">
    <name type="scientific">Streptomyces malaysiensis</name>
    <dbReference type="NCBI Taxonomy" id="92644"/>
    <lineage>
        <taxon>Bacteria</taxon>
        <taxon>Bacillati</taxon>
        <taxon>Actinomycetota</taxon>
        <taxon>Actinomycetes</taxon>
        <taxon>Kitasatosporales</taxon>
        <taxon>Streptomycetaceae</taxon>
        <taxon>Streptomyces</taxon>
        <taxon>Streptomyces violaceusniger group</taxon>
    </lineage>
</organism>
<proteinExistence type="inferred from homology"/>
<evidence type="ECO:0000256" key="11">
    <source>
        <dbReference type="HAMAP-Rule" id="MF_01479"/>
    </source>
</evidence>
<sequence>MAERASRSTVRLDANVIQRAACAGADPETFFVREADTAAVELAKDICRGCPVLRECLMQGLRSNDHFAILGGTTPEERRLIRRRVAYRRAVAA</sequence>
<evidence type="ECO:0000256" key="5">
    <source>
        <dbReference type="ARBA" id="ARBA00023004"/>
    </source>
</evidence>
<dbReference type="Pfam" id="PF02467">
    <property type="entry name" value="Whib"/>
    <property type="match status" value="1"/>
</dbReference>
<protein>
    <recommendedName>
        <fullName evidence="11">Transcriptional regulator WhiB</fullName>
    </recommendedName>
</protein>
<evidence type="ECO:0000256" key="10">
    <source>
        <dbReference type="ARBA" id="ARBA00023163"/>
    </source>
</evidence>
<keyword evidence="3 11" id="KW-0004">4Fe-4S</keyword>
<accession>A0A2J7Z9S4</accession>
<gene>
    <name evidence="11" type="primary">whiB</name>
    <name evidence="13" type="ORF">SMF913_13062</name>
</gene>
<evidence type="ECO:0000256" key="6">
    <source>
        <dbReference type="ARBA" id="ARBA00023014"/>
    </source>
</evidence>
<keyword evidence="5 11" id="KW-0408">Iron</keyword>
<dbReference type="GO" id="GO:0045454">
    <property type="term" value="P:cell redox homeostasis"/>
    <property type="evidence" value="ECO:0007669"/>
    <property type="project" value="TreeGrafter"/>
</dbReference>
<name>A0A2J7Z9S4_STRMQ</name>
<keyword evidence="8 11" id="KW-0238">DNA-binding</keyword>
<dbReference type="GO" id="GO:0045892">
    <property type="term" value="P:negative regulation of DNA-templated transcription"/>
    <property type="evidence" value="ECO:0007669"/>
    <property type="project" value="TreeGrafter"/>
</dbReference>
<comment type="function">
    <text evidence="11">Acts as a transcriptional regulator. Probably redox-responsive. The apo- but not holo-form probably binds DNA.</text>
</comment>
<comment type="similarity">
    <text evidence="2 11">Belongs to the WhiB family.</text>
</comment>
<keyword evidence="11" id="KW-0963">Cytoplasm</keyword>
<dbReference type="GO" id="GO:0047134">
    <property type="term" value="F:protein-disulfide reductase [NAD(P)H] activity"/>
    <property type="evidence" value="ECO:0007669"/>
    <property type="project" value="TreeGrafter"/>
</dbReference>
<evidence type="ECO:0000256" key="8">
    <source>
        <dbReference type="ARBA" id="ARBA00023125"/>
    </source>
</evidence>